<dbReference type="EMBL" id="UOFV01000023">
    <property type="protein sequence ID" value="VAW94516.1"/>
    <property type="molecule type" value="Genomic_DNA"/>
</dbReference>
<name>A0A3B1APA2_9ZZZZ</name>
<sequence length="316" mass="32623">MSIRIDDVILDDDASKAALSGTSGNLRLGGNGVDGDVLLFPSEGDLSNNNSSTFHLDANGGNLWMGGNGKDGDLVIFPANASSNNDTGDATFHFDGDGGNLWMGGNGKDGDLVIFPANASNNHDTGDATFHFDGDGGNLWIGGNGTDGDILLFSSSVTDNHDTSEASIHLDANAGDITVRNTGVAEEFAIAESVDVLPGSVMVLDKNGLLQPSEVAYDKRVVGIISGAGHYKPGLVLDKQVGKRHRSPIAMTGKAYCLVTAKNSPIQVGDLLTTADIPGHAMKAKDTQKAFGAVIGKALAPLEHGTGLIPMLVALQ</sequence>
<dbReference type="AlphaFoldDB" id="A0A3B1APA2"/>
<protein>
    <submittedName>
        <fullName evidence="1">Uncharacterized protein</fullName>
    </submittedName>
</protein>
<organism evidence="1">
    <name type="scientific">hydrothermal vent metagenome</name>
    <dbReference type="NCBI Taxonomy" id="652676"/>
    <lineage>
        <taxon>unclassified sequences</taxon>
        <taxon>metagenomes</taxon>
        <taxon>ecological metagenomes</taxon>
    </lineage>
</organism>
<evidence type="ECO:0000313" key="1">
    <source>
        <dbReference type="EMBL" id="VAW94516.1"/>
    </source>
</evidence>
<proteinExistence type="predicted"/>
<accession>A0A3B1APA2</accession>
<reference evidence="1" key="1">
    <citation type="submission" date="2018-06" db="EMBL/GenBank/DDBJ databases">
        <authorList>
            <person name="Zhirakovskaya E."/>
        </authorList>
    </citation>
    <scope>NUCLEOTIDE SEQUENCE</scope>
</reference>
<gene>
    <name evidence="1" type="ORF">MNBD_GAMMA19-2098</name>
</gene>